<proteinExistence type="predicted"/>
<accession>A0AAU7QIK7</accession>
<reference evidence="4" key="1">
    <citation type="submission" date="2024-06" db="EMBL/GenBank/DDBJ databases">
        <authorList>
            <person name="Sun Y."/>
        </authorList>
    </citation>
    <scope>NUCLEOTIDE SEQUENCE</scope>
    <source>
        <strain evidence="4">IGA1.0</strain>
    </source>
</reference>
<dbReference type="AlphaFoldDB" id="A0AAU7QIK7"/>
<feature type="coiled-coil region" evidence="1">
    <location>
        <begin position="417"/>
        <end position="451"/>
    </location>
</feature>
<dbReference type="Pfam" id="PF16261">
    <property type="entry name" value="DUF4915"/>
    <property type="match status" value="1"/>
</dbReference>
<dbReference type="InterPro" id="IPR017481">
    <property type="entry name" value="CHP03032"/>
</dbReference>
<feature type="domain" description="Conserved hypothetical protein CHP03032" evidence="3">
    <location>
        <begin position="72"/>
        <end position="271"/>
    </location>
</feature>
<keyword evidence="1" id="KW-0175">Coiled coil</keyword>
<dbReference type="RefSeq" id="WP_350015981.1">
    <property type="nucleotide sequence ID" value="NZ_CP157948.1"/>
</dbReference>
<dbReference type="Pfam" id="PF13524">
    <property type="entry name" value="Glyco_trans_1_2"/>
    <property type="match status" value="1"/>
</dbReference>
<gene>
    <name evidence="4" type="ORF">ABNK63_14080</name>
</gene>
<feature type="domain" description="Spore protein YkvP/CgeB glycosyl transferase-like" evidence="2">
    <location>
        <begin position="710"/>
        <end position="813"/>
    </location>
</feature>
<sequence length="1077" mass="122609">MYDAFTNLLIACPNDGGLFLLHQGTTYKLDGLDTTGFVIRGRQMLRGLQPARLVRYADGEECGVTSGEDFGDIHDVLLEEQFHYVVKTDDNEIVKLDERGQERQRWTLPGERDSWHVNCLTRWGSRLVFSAFGDLRLHKEYKQRSRESGFVQDLDTGEKLITGLSQPHSLLAAGDKLLLANSENFEIREYDDSGHLLRSKKFDGYTRGMLLHGNVLYVGLSRSRNVELGPIAHAVVVALDAGTWEELARHALPANEIFSIQHVDPVDLPAILARLASHASRFLGEQVAALEAGGAHLRRSVEVGERRAEELRLELAARDALICDKDRQLDSRDEAIRENERKIYGLLETVHGKDLHLQSREDVIQARDIEIQRRDEEVRNRDAEVRARDEAIRRLESLLVELRLDSSNTIQRNESRIATLMEEARLQAEVVQRLREEVDAQAQRISEMGREADAAYSRMLTLKNELQWSQARVADMESSRSWKLTWPARAIKLAFDARSARKSAKGERTSVARKDAEVSGRRWKLKRVPEAMDPGAHSDAAKISVPVSARRPVFDLRGSDSPIVILTTAHCTYVAEEIAAALRRVEIPSRIIYKMPEAGYDDVPHFVVCPQMFEQLPGLYVSFQMEQSVSSRWFTEEYVRRLENSFAIFDYSLANIAKLQNMGLYAQQMYHVPIGYLDQYRSDSTAASTDYDVIFYGDIQNARRREFIAELSRVCKVKVINDLFGDALHDELARAKLVVNIHYYAGALLETTRLWECLSLGKLVVSERSVDMDQHGELADVVDFVDVDDCAGMVERVRFWLSNEELRQQRLQRNEEILRGLPNQFDAQFYRFLLATDNITFDEFWNVAGRHMNLPGDRICLSLPEFVRRSQSFDRDNRFGFVRFTGLRHCQGWLGCAMSYKLMIMLARQQGLPSVAICEDDVEFPQGFDSRWAAIQEHLRAAPDDWDVFSGLMADVHADLEILGAYERNGMQFVMTDRLISMVFNVYNASTYDAIASWDEGNRDAATNTIDRYLERSRSIRIVTTLPFLVGHKEELHSTLWGFQNTQYASLIAASTTLLRDKLEGYGEGRPGGAGNA</sequence>
<evidence type="ECO:0000256" key="1">
    <source>
        <dbReference type="SAM" id="Coils"/>
    </source>
</evidence>
<evidence type="ECO:0000259" key="2">
    <source>
        <dbReference type="Pfam" id="PF13524"/>
    </source>
</evidence>
<dbReference type="SUPFAM" id="SSF63825">
    <property type="entry name" value="YWTD domain"/>
    <property type="match status" value="1"/>
</dbReference>
<name>A0AAU7QIK7_9GAMM</name>
<dbReference type="InterPro" id="IPR055259">
    <property type="entry name" value="YkvP/CgeB_Glyco_trans-like"/>
</dbReference>
<protein>
    <submittedName>
        <fullName evidence="4">DUF4915 domain-containing protein</fullName>
    </submittedName>
</protein>
<evidence type="ECO:0000313" key="4">
    <source>
        <dbReference type="EMBL" id="XBS89512.1"/>
    </source>
</evidence>
<evidence type="ECO:0000259" key="3">
    <source>
        <dbReference type="Pfam" id="PF16261"/>
    </source>
</evidence>
<dbReference type="EMBL" id="CP157948">
    <property type="protein sequence ID" value="XBS89512.1"/>
    <property type="molecule type" value="Genomic_DNA"/>
</dbReference>
<organism evidence="4">
    <name type="scientific">Rhodanobacter sp. IGA1.0</name>
    <dbReference type="NCBI Taxonomy" id="3158582"/>
    <lineage>
        <taxon>Bacteria</taxon>
        <taxon>Pseudomonadati</taxon>
        <taxon>Pseudomonadota</taxon>
        <taxon>Gammaproteobacteria</taxon>
        <taxon>Lysobacterales</taxon>
        <taxon>Rhodanobacteraceae</taxon>
        <taxon>Rhodanobacter</taxon>
    </lineage>
</organism>